<gene>
    <name evidence="9" type="ORF">GN244_ATG16093</name>
</gene>
<dbReference type="GO" id="GO:0036297">
    <property type="term" value="P:interstrand cross-link repair"/>
    <property type="evidence" value="ECO:0007669"/>
    <property type="project" value="InterPro"/>
</dbReference>
<keyword evidence="1 5" id="KW-0540">Nuclease</keyword>
<sequence length="955" mass="110029">MDTDSEVKEEPLHDALTDKEPPWEDAYARHFTLVLSTILFEREDFRELLCSEEIAIASRFLTALKPFEQQLYARLLQRQGPWYRITSVFRYFVQDEQPINEQVQDVVHVMIDAGFLEQFPATTSSRPQSPSQELTTLETALDAIERCATAPELAALYKKMTGSRKHIAKAELMLAIKKVVKTQRCIDGSRIPVAQFMQQIWLESYPLTGRKSSDVMALRMTPATRDLMLRMHRLFYFVSTPPFNALSLMPPQLENETQLIALATHKLRQEPTQWPGLMVFFKKVAYPEYTLTKCSSGADSAVTMLNAHCVFPSSEGYVSYEVAYQLHRIMNVVEQCIQIVTPEKEYQEPDLELKWMLADAPPVFLAFQRLLYVLYEDEESTETEDECVVVAPPRQTDDKASANWQMRSWEQFYTEIEKLQSLDDLVLASRGCLQAYLKWMKAAAYSTSGIPVFFSKCNAGYHLVRILHTAVGLYEKMRRYQIATLLLNELLAAPFLERKRGYWWDRLALNLEHLKCADQARATCVNALEDPHVLAADRIAIQRRLNRLERQKDRDERIRVESLSTADLLLQSTGTSMITPIMDTNDDEEKAVPAETHVSYDYCKSHIVGRPLNRQTGEKSRFVGYDDEPCTVEQLVLQYYRDHHPASAEKTRFGGWYGVHSEGMVFGNLFGILMWDVLYASIADVFQTPFQSAPLDFGYAEVFYKSRRDLIERRLAQVENDWTMEELLTAFVTQWTSEFGKVSRFVHWPSDDIPMLQYHLLTIAAIGRTQLASLLRYMATSKEFHQAQNGLPDLLLLRIEFSRREDSVSPSPQYTGDSHGCLNIHAFCGMDEELNMNEKTQLYTESLEQEEDSQKTISEDKLAEVQPLQRVLDLLKDECYATQLKVVEVKGPRDRLSDKQLLWLQVLSEEIGLDASVMHVEEPEKYAKRRRKESATAKSAPRKRQTSDERRKCCC</sequence>
<evidence type="ECO:0000256" key="4">
    <source>
        <dbReference type="ARBA" id="ARBA00022842"/>
    </source>
</evidence>
<comment type="cofactor">
    <cofactor evidence="5">
        <name>Mg(2+)</name>
        <dbReference type="ChEBI" id="CHEBI:18420"/>
    </cofactor>
    <cofactor evidence="5">
        <name>Mn(2+)</name>
        <dbReference type="ChEBI" id="CHEBI:29035"/>
    </cofactor>
</comment>
<feature type="region of interest" description="Disordered" evidence="6">
    <location>
        <begin position="922"/>
        <end position="955"/>
    </location>
</feature>
<comment type="similarity">
    <text evidence="5">Belongs to the FAN1 family.</text>
</comment>
<dbReference type="GO" id="GO:0008409">
    <property type="term" value="F:5'-3' exonuclease activity"/>
    <property type="evidence" value="ECO:0007669"/>
    <property type="project" value="TreeGrafter"/>
</dbReference>
<evidence type="ECO:0000256" key="3">
    <source>
        <dbReference type="ARBA" id="ARBA00022801"/>
    </source>
</evidence>
<dbReference type="Pfam" id="PF21170">
    <property type="entry name" value="FAN1_TPR"/>
    <property type="match status" value="1"/>
</dbReference>
<dbReference type="GO" id="GO:0017108">
    <property type="term" value="F:5'-flap endonuclease activity"/>
    <property type="evidence" value="ECO:0007669"/>
    <property type="project" value="TreeGrafter"/>
</dbReference>
<comment type="function">
    <text evidence="5">Nuclease required for the repair of DNA interstrand cross-links (ICL). Acts as a 5'-3' exonuclease that anchors at a cut end of DNA and cleaves DNA successively at every third nucleotide, allowing to excise an ICL from one strand through flanking incisions.</text>
</comment>
<keyword evidence="2 5" id="KW-0479">Metal-binding</keyword>
<dbReference type="GO" id="GO:0070336">
    <property type="term" value="F:flap-structured DNA binding"/>
    <property type="evidence" value="ECO:0007669"/>
    <property type="project" value="TreeGrafter"/>
</dbReference>
<comment type="caution">
    <text evidence="9">The sequence shown here is derived from an EMBL/GenBank/DDBJ whole genome shotgun (WGS) entry which is preliminary data.</text>
</comment>
<dbReference type="GO" id="GO:0046872">
    <property type="term" value="F:metal ion binding"/>
    <property type="evidence" value="ECO:0007669"/>
    <property type="project" value="UniProtKB-KW"/>
</dbReference>
<evidence type="ECO:0000313" key="10">
    <source>
        <dbReference type="Proteomes" id="UP000602510"/>
    </source>
</evidence>
<dbReference type="EMBL" id="WSZM01000516">
    <property type="protein sequence ID" value="KAF4032045.1"/>
    <property type="molecule type" value="Genomic_DNA"/>
</dbReference>
<keyword evidence="3 5" id="KW-0378">Hydrolase</keyword>
<comment type="subcellular location">
    <subcellularLocation>
        <location evidence="5">Nucleus</location>
    </subcellularLocation>
</comment>
<evidence type="ECO:0000256" key="2">
    <source>
        <dbReference type="ARBA" id="ARBA00022723"/>
    </source>
</evidence>
<name>A0A833WFG9_PHYIN</name>
<evidence type="ECO:0000256" key="5">
    <source>
        <dbReference type="RuleBase" id="RU365033"/>
    </source>
</evidence>
<feature type="domain" description="Fanconi-associated nuclease 1-like TPR" evidence="8">
    <location>
        <begin position="447"/>
        <end position="548"/>
    </location>
</feature>
<dbReference type="Pfam" id="PF08774">
    <property type="entry name" value="VRR_NUC"/>
    <property type="match status" value="1"/>
</dbReference>
<protein>
    <recommendedName>
        <fullName evidence="5">Fanconi-associated nuclease</fullName>
        <ecNumber evidence="5">3.1.4.1</ecNumber>
    </recommendedName>
</protein>
<feature type="domain" description="VRR-NUC" evidence="7">
    <location>
        <begin position="884"/>
        <end position="921"/>
    </location>
</feature>
<evidence type="ECO:0000256" key="1">
    <source>
        <dbReference type="ARBA" id="ARBA00022722"/>
    </source>
</evidence>
<keyword evidence="5" id="KW-0539">Nucleus</keyword>
<evidence type="ECO:0000259" key="8">
    <source>
        <dbReference type="Pfam" id="PF21170"/>
    </source>
</evidence>
<dbReference type="InterPro" id="IPR049126">
    <property type="entry name" value="FAN1-like_TPR"/>
</dbReference>
<dbReference type="Proteomes" id="UP000602510">
    <property type="component" value="Unassembled WGS sequence"/>
</dbReference>
<reference evidence="9" key="1">
    <citation type="submission" date="2020-04" db="EMBL/GenBank/DDBJ databases">
        <title>Hybrid Assembly of Korean Phytophthora infestans isolates.</title>
        <authorList>
            <person name="Prokchorchik M."/>
            <person name="Lee Y."/>
            <person name="Seo J."/>
            <person name="Cho J.-H."/>
            <person name="Park Y.-E."/>
            <person name="Jang D.-C."/>
            <person name="Im J.-S."/>
            <person name="Choi J.-G."/>
            <person name="Park H.-J."/>
            <person name="Lee G.-B."/>
            <person name="Lee Y.-G."/>
            <person name="Hong S.-Y."/>
            <person name="Cho K."/>
            <person name="Sohn K.H."/>
        </authorList>
    </citation>
    <scope>NUCLEOTIDE SEQUENCE</scope>
    <source>
        <strain evidence="9">KR_1_A1</strain>
    </source>
</reference>
<feature type="compositionally biased region" description="Basic and acidic residues" evidence="6">
    <location>
        <begin position="945"/>
        <end position="955"/>
    </location>
</feature>
<dbReference type="EC" id="3.1.4.1" evidence="5"/>
<dbReference type="PANTHER" id="PTHR15749:SF4">
    <property type="entry name" value="FANCONI-ASSOCIATED NUCLEASE 1"/>
    <property type="match status" value="1"/>
</dbReference>
<evidence type="ECO:0000259" key="7">
    <source>
        <dbReference type="Pfam" id="PF08774"/>
    </source>
</evidence>
<dbReference type="InterPro" id="IPR014883">
    <property type="entry name" value="VRR_NUC"/>
</dbReference>
<keyword evidence="10" id="KW-1185">Reference proteome</keyword>
<keyword evidence="4 5" id="KW-0460">Magnesium</keyword>
<dbReference type="AlphaFoldDB" id="A0A833WFG9"/>
<keyword evidence="5" id="KW-0464">Manganese</keyword>
<organism evidence="9 10">
    <name type="scientific">Phytophthora infestans</name>
    <name type="common">Potato late blight agent</name>
    <name type="synonym">Botrytis infestans</name>
    <dbReference type="NCBI Taxonomy" id="4787"/>
    <lineage>
        <taxon>Eukaryota</taxon>
        <taxon>Sar</taxon>
        <taxon>Stramenopiles</taxon>
        <taxon>Oomycota</taxon>
        <taxon>Peronosporomycetes</taxon>
        <taxon>Peronosporales</taxon>
        <taxon>Peronosporaceae</taxon>
        <taxon>Phytophthora</taxon>
    </lineage>
</organism>
<evidence type="ECO:0000313" key="9">
    <source>
        <dbReference type="EMBL" id="KAF4032045.1"/>
    </source>
</evidence>
<proteinExistence type="inferred from homology"/>
<keyword evidence="5" id="KW-0234">DNA repair</keyword>
<dbReference type="PANTHER" id="PTHR15749">
    <property type="entry name" value="FANCONI-ASSOCIATED NUCLEASE 1"/>
    <property type="match status" value="1"/>
</dbReference>
<comment type="catalytic activity">
    <reaction evidence="5">
        <text>Hydrolytically removes 5'-nucleotides successively from the 3'-hydroxy termini of 3'-hydroxy-terminated oligonucleotides.</text>
        <dbReference type="EC" id="3.1.4.1"/>
    </reaction>
</comment>
<dbReference type="GO" id="GO:0004528">
    <property type="term" value="F:phosphodiesterase I activity"/>
    <property type="evidence" value="ECO:0007669"/>
    <property type="project" value="UniProtKB-EC"/>
</dbReference>
<dbReference type="InterPro" id="IPR049132">
    <property type="entry name" value="FAN1-like_euk"/>
</dbReference>
<dbReference type="GO" id="GO:0005634">
    <property type="term" value="C:nucleus"/>
    <property type="evidence" value="ECO:0007669"/>
    <property type="project" value="UniProtKB-SubCell"/>
</dbReference>
<dbReference type="InterPro" id="IPR033315">
    <property type="entry name" value="Fan1-like"/>
</dbReference>
<accession>A0A833WFG9</accession>
<keyword evidence="5" id="KW-0227">DNA damage</keyword>
<evidence type="ECO:0000256" key="6">
    <source>
        <dbReference type="SAM" id="MobiDB-lite"/>
    </source>
</evidence>
<dbReference type="CDD" id="cd22326">
    <property type="entry name" value="FAN1-like"/>
    <property type="match status" value="1"/>
</dbReference>